<dbReference type="OrthoDB" id="9868656at2"/>
<dbReference type="AlphaFoldDB" id="A0A0H2VGW3"/>
<reference evidence="1 2" key="1">
    <citation type="journal article" date="2003" name="Mol. Microbiol.">
        <title>Genome-based analysis of virulence genes in a non-biofilm-forming Staphylococcus epidermidis strain (ATCC 12228).</title>
        <authorList>
            <person name="Zhang Y.Q."/>
            <person name="Ren S.X."/>
            <person name="Li H.L."/>
            <person name="Wang Y.X."/>
            <person name="Fu G."/>
            <person name="Yang J."/>
            <person name="Qin Z.Q."/>
            <person name="Miao Y.G."/>
            <person name="Wang W.Y."/>
            <person name="Chen R.S."/>
            <person name="Shen Y."/>
            <person name="Chen Z."/>
            <person name="Yuan Z.H."/>
            <person name="Zhao G.P."/>
            <person name="Qu D."/>
            <person name="Danchin A."/>
            <person name="Wen Y.M."/>
        </authorList>
    </citation>
    <scope>NUCLEOTIDE SEQUENCE [LARGE SCALE GENOMIC DNA]</scope>
    <source>
        <strain evidence="2">ATCC 12228 / FDA PCI 1200</strain>
    </source>
</reference>
<accession>A0A0H2VGW3</accession>
<sequence>MYSRLKLKDATRSMISNNDKVLMTLEDENINILHIETDINTADTLIQHFSNQHHVFIKDNIKEKNKKSHSKNIKLTDLFIYKQLPMLIEDRQQLDFENNINQPINNHFTNLYSEITDIEKYSESLSVNEVKTYISEFDFKSKEIIELISITILVSRLIKEIENVFTFDNLLELISSKEKLISTINEISNRDDLFNYSNASFLFEEWNNINSIDDSTFDEFKKLFESLKVN</sequence>
<proteinExistence type="predicted"/>
<dbReference type="RefSeq" id="WP_002484402.1">
    <property type="nucleotide sequence ID" value="NC_004461.1"/>
</dbReference>
<dbReference type="EMBL" id="AE015929">
    <property type="protein sequence ID" value="AAO05095.1"/>
    <property type="molecule type" value="Genomic_DNA"/>
</dbReference>
<dbReference type="KEGG" id="sep:SE_1496"/>
<organism evidence="1 2">
    <name type="scientific">Staphylococcus epidermidis (strain ATCC 12228 / FDA PCI 1200)</name>
    <dbReference type="NCBI Taxonomy" id="176280"/>
    <lineage>
        <taxon>Bacteria</taxon>
        <taxon>Bacillati</taxon>
        <taxon>Bacillota</taxon>
        <taxon>Bacilli</taxon>
        <taxon>Bacillales</taxon>
        <taxon>Staphylococcaceae</taxon>
        <taxon>Staphylococcus</taxon>
    </lineage>
</organism>
<protein>
    <submittedName>
        <fullName evidence="1">Uncharacterized protein</fullName>
    </submittedName>
</protein>
<name>A0A0H2VGW3_STAES</name>
<evidence type="ECO:0000313" key="1">
    <source>
        <dbReference type="EMBL" id="AAO05095.1"/>
    </source>
</evidence>
<dbReference type="HOGENOM" id="CLU_1204195_0_0_9"/>
<evidence type="ECO:0000313" key="2">
    <source>
        <dbReference type="Proteomes" id="UP000001411"/>
    </source>
</evidence>
<gene>
    <name evidence="1" type="ordered locus">SE_1496</name>
</gene>
<dbReference type="Proteomes" id="UP000001411">
    <property type="component" value="Chromosome"/>
</dbReference>
<dbReference type="PATRIC" id="fig|176280.10.peg.1459"/>